<evidence type="ECO:0008006" key="3">
    <source>
        <dbReference type="Google" id="ProtNLM"/>
    </source>
</evidence>
<evidence type="ECO:0000313" key="1">
    <source>
        <dbReference type="EMBL" id="SBW82826.1"/>
    </source>
</evidence>
<dbReference type="AlphaFoldDB" id="A0A1D3K392"/>
<sequence>MKYLIVLSVTVLLAGCGQESKPAAVLHLAPITPGAIPEKIGGCGEGCKKLDKFAKWQPLLAPLVEMHRRQEKCSSVEYAMPDTDSDPVDPKFYVQCKEVRSGQLYNTFYTRTQIEMGTPATSEPVSRAYAEPLCAGQLAEKLPGATIANQGFYEAPNGSVRLTYDLKVNGVDKKAACLVSHESVEFNVVR</sequence>
<organism evidence="1 2">
    <name type="scientific">Pseudomonas veronii 1YdBTEX2</name>
    <dbReference type="NCBI Taxonomy" id="1295141"/>
    <lineage>
        <taxon>Bacteria</taxon>
        <taxon>Pseudomonadati</taxon>
        <taxon>Pseudomonadota</taxon>
        <taxon>Gammaproteobacteria</taxon>
        <taxon>Pseudomonadales</taxon>
        <taxon>Pseudomonadaceae</taxon>
        <taxon>Pseudomonas</taxon>
    </lineage>
</organism>
<protein>
    <recommendedName>
        <fullName evidence="3">Lipoprotein</fullName>
    </recommendedName>
</protein>
<gene>
    <name evidence="1" type="ORF">PVE_R1G4944</name>
</gene>
<evidence type="ECO:0000313" key="2">
    <source>
        <dbReference type="Proteomes" id="UP000245431"/>
    </source>
</evidence>
<dbReference type="RefSeq" id="WP_017846203.1">
    <property type="nucleotide sequence ID" value="NZ_AOUH01000015.1"/>
</dbReference>
<reference evidence="2" key="1">
    <citation type="submission" date="2016-07" db="EMBL/GenBank/DDBJ databases">
        <authorList>
            <person name="Florea S."/>
            <person name="Webb J.S."/>
            <person name="Jaromczyk J."/>
            <person name="Schardl C.L."/>
        </authorList>
    </citation>
    <scope>NUCLEOTIDE SEQUENCE [LARGE SCALE GENOMIC DNA]</scope>
    <source>
        <strain evidence="2">1YdBTEX2</strain>
    </source>
</reference>
<name>A0A1D3K392_PSEVE</name>
<dbReference type="EMBL" id="LT599583">
    <property type="protein sequence ID" value="SBW82826.1"/>
    <property type="molecule type" value="Genomic_DNA"/>
</dbReference>
<dbReference type="PROSITE" id="PS51257">
    <property type="entry name" value="PROKAR_LIPOPROTEIN"/>
    <property type="match status" value="1"/>
</dbReference>
<accession>A0A1D3K392</accession>
<dbReference type="Proteomes" id="UP000245431">
    <property type="component" value="Chromosome PVE_r1"/>
</dbReference>
<proteinExistence type="predicted"/>